<keyword evidence="1" id="KW-0472">Membrane</keyword>
<keyword evidence="1" id="KW-1133">Transmembrane helix</keyword>
<accession>A0A6G7GSP9</accession>
<reference evidence="2 3" key="1">
    <citation type="submission" date="2020-02" db="EMBL/GenBank/DDBJ databases">
        <title>Newly sequenced genome of strain CSTR1 showed variability in Candidatus Kuenenia stuttgartiensis genomes.</title>
        <authorList>
            <person name="Ding C."/>
            <person name="Adrian L."/>
        </authorList>
    </citation>
    <scope>NUCLEOTIDE SEQUENCE [LARGE SCALE GENOMIC DNA]</scope>
    <source>
        <strain evidence="2 3">CSTR1</strain>
    </source>
</reference>
<name>A0A6G7GSP9_KUEST</name>
<evidence type="ECO:0000256" key="1">
    <source>
        <dbReference type="SAM" id="Phobius"/>
    </source>
</evidence>
<sequence length="39" mass="4535">MSFEFVSDFDIRISNLSKKQTIVFVIQYQVTFLVAAIVH</sequence>
<dbReference type="EMBL" id="CP049055">
    <property type="protein sequence ID" value="QII12471.1"/>
    <property type="molecule type" value="Genomic_DNA"/>
</dbReference>
<evidence type="ECO:0000313" key="3">
    <source>
        <dbReference type="Proteomes" id="UP000501926"/>
    </source>
</evidence>
<organism evidence="2 3">
    <name type="scientific">Kuenenia stuttgartiensis</name>
    <dbReference type="NCBI Taxonomy" id="174633"/>
    <lineage>
        <taxon>Bacteria</taxon>
        <taxon>Pseudomonadati</taxon>
        <taxon>Planctomycetota</taxon>
        <taxon>Candidatus Brocadiia</taxon>
        <taxon>Candidatus Brocadiales</taxon>
        <taxon>Candidatus Brocadiaceae</taxon>
        <taxon>Candidatus Kuenenia</taxon>
    </lineage>
</organism>
<protein>
    <submittedName>
        <fullName evidence="2">Uncharacterized protein</fullName>
    </submittedName>
</protein>
<proteinExistence type="predicted"/>
<dbReference type="AlphaFoldDB" id="A0A6G7GSP9"/>
<dbReference type="Proteomes" id="UP000501926">
    <property type="component" value="Chromosome"/>
</dbReference>
<gene>
    <name evidence="2" type="ORF">KsCSTR_30920</name>
</gene>
<evidence type="ECO:0000313" key="2">
    <source>
        <dbReference type="EMBL" id="QII12471.1"/>
    </source>
</evidence>
<feature type="transmembrane region" description="Helical" evidence="1">
    <location>
        <begin position="21"/>
        <end position="38"/>
    </location>
</feature>
<keyword evidence="1" id="KW-0812">Transmembrane</keyword>